<keyword evidence="2" id="KW-0238">DNA-binding</keyword>
<reference evidence="6" key="2">
    <citation type="journal article" date="2019" name="MicrobiologyOpen">
        <title>High-quality draft genome sequence of Gaiella occulta isolated from a 150 meter deep mineral water borehole and comparison with the genome sequences of other deep-branching lineages of the phylum Actinobacteria.</title>
        <authorList>
            <person name="Severino R."/>
            <person name="Froufe H.J.C."/>
            <person name="Barroso C."/>
            <person name="Albuquerque L."/>
            <person name="Lobo-da-Cunha A."/>
            <person name="da Costa M.S."/>
            <person name="Egas C."/>
        </authorList>
    </citation>
    <scope>NUCLEOTIDE SEQUENCE [LARGE SCALE GENOMIC DNA]</scope>
    <source>
        <strain evidence="6">F2-233</strain>
    </source>
</reference>
<dbReference type="Proteomes" id="UP000254134">
    <property type="component" value="Unassembled WGS sequence"/>
</dbReference>
<evidence type="ECO:0000256" key="1">
    <source>
        <dbReference type="ARBA" id="ARBA00023015"/>
    </source>
</evidence>
<dbReference type="EMBL" id="QQZY01000004">
    <property type="protein sequence ID" value="RDI74342.1"/>
    <property type="molecule type" value="Genomic_DNA"/>
</dbReference>
<dbReference type="CDD" id="cd06170">
    <property type="entry name" value="LuxR_C_like"/>
    <property type="match status" value="1"/>
</dbReference>
<dbReference type="OrthoDB" id="3197423at2"/>
<comment type="caution">
    <text evidence="5">The sequence shown here is derived from an EMBL/GenBank/DDBJ whole genome shotgun (WGS) entry which is preliminary data.</text>
</comment>
<keyword evidence="3" id="KW-0804">Transcription</keyword>
<dbReference type="GO" id="GO:0003677">
    <property type="term" value="F:DNA binding"/>
    <property type="evidence" value="ECO:0007669"/>
    <property type="project" value="UniProtKB-KW"/>
</dbReference>
<dbReference type="SUPFAM" id="SSF46894">
    <property type="entry name" value="C-terminal effector domain of the bipartite response regulators"/>
    <property type="match status" value="1"/>
</dbReference>
<keyword evidence="6" id="KW-1185">Reference proteome</keyword>
<dbReference type="PANTHER" id="PTHR44688">
    <property type="entry name" value="DNA-BINDING TRANSCRIPTIONAL ACTIVATOR DEVR_DOSR"/>
    <property type="match status" value="1"/>
</dbReference>
<dbReference type="InterPro" id="IPR016032">
    <property type="entry name" value="Sig_transdc_resp-reg_C-effctor"/>
</dbReference>
<protein>
    <submittedName>
        <fullName evidence="5">LuxR-type regulatory protein</fullName>
    </submittedName>
</protein>
<accession>A0A7M2YW28</accession>
<dbReference type="GO" id="GO:0006355">
    <property type="term" value="P:regulation of DNA-templated transcription"/>
    <property type="evidence" value="ECO:0007669"/>
    <property type="project" value="InterPro"/>
</dbReference>
<dbReference type="PRINTS" id="PR00038">
    <property type="entry name" value="HTHLUXR"/>
</dbReference>
<reference evidence="5 6" key="1">
    <citation type="submission" date="2018-07" db="EMBL/GenBank/DDBJ databases">
        <title>High-quality-draft genome sequence of Gaiella occulta.</title>
        <authorList>
            <person name="Severino R."/>
            <person name="Froufe H.J.C."/>
            <person name="Rainey F.A."/>
            <person name="Barroso C."/>
            <person name="Albuquerque L."/>
            <person name="Lobo-Da-Cunha A."/>
            <person name="Da Costa M.S."/>
            <person name="Egas C."/>
        </authorList>
    </citation>
    <scope>NUCLEOTIDE SEQUENCE [LARGE SCALE GENOMIC DNA]</scope>
    <source>
        <strain evidence="5 6">F2-233</strain>
    </source>
</reference>
<name>A0A7M2YW28_9ACTN</name>
<gene>
    <name evidence="5" type="ORF">Gocc_1918</name>
</gene>
<proteinExistence type="predicted"/>
<dbReference type="PROSITE" id="PS50043">
    <property type="entry name" value="HTH_LUXR_2"/>
    <property type="match status" value="1"/>
</dbReference>
<evidence type="ECO:0000313" key="6">
    <source>
        <dbReference type="Proteomes" id="UP000254134"/>
    </source>
</evidence>
<evidence type="ECO:0000259" key="4">
    <source>
        <dbReference type="PROSITE" id="PS50043"/>
    </source>
</evidence>
<evidence type="ECO:0000256" key="3">
    <source>
        <dbReference type="ARBA" id="ARBA00023163"/>
    </source>
</evidence>
<dbReference type="RefSeq" id="WP_114796342.1">
    <property type="nucleotide sequence ID" value="NZ_QQZY01000004.1"/>
</dbReference>
<keyword evidence="1" id="KW-0805">Transcription regulation</keyword>
<dbReference type="Gene3D" id="1.10.10.10">
    <property type="entry name" value="Winged helix-like DNA-binding domain superfamily/Winged helix DNA-binding domain"/>
    <property type="match status" value="1"/>
</dbReference>
<dbReference type="SMART" id="SM00421">
    <property type="entry name" value="HTH_LUXR"/>
    <property type="match status" value="1"/>
</dbReference>
<dbReference type="InterPro" id="IPR036388">
    <property type="entry name" value="WH-like_DNA-bd_sf"/>
</dbReference>
<feature type="domain" description="HTH luxR-type" evidence="4">
    <location>
        <begin position="5"/>
        <end position="70"/>
    </location>
</feature>
<organism evidence="5 6">
    <name type="scientific">Gaiella occulta</name>
    <dbReference type="NCBI Taxonomy" id="1002870"/>
    <lineage>
        <taxon>Bacteria</taxon>
        <taxon>Bacillati</taxon>
        <taxon>Actinomycetota</taxon>
        <taxon>Thermoleophilia</taxon>
        <taxon>Gaiellales</taxon>
        <taxon>Gaiellaceae</taxon>
        <taxon>Gaiella</taxon>
    </lineage>
</organism>
<dbReference type="Pfam" id="PF00196">
    <property type="entry name" value="GerE"/>
    <property type="match status" value="1"/>
</dbReference>
<evidence type="ECO:0000313" key="5">
    <source>
        <dbReference type="EMBL" id="RDI74342.1"/>
    </source>
</evidence>
<evidence type="ECO:0000256" key="2">
    <source>
        <dbReference type="ARBA" id="ARBA00023125"/>
    </source>
</evidence>
<dbReference type="PANTHER" id="PTHR44688:SF16">
    <property type="entry name" value="DNA-BINDING TRANSCRIPTIONAL ACTIVATOR DEVR_DOSR"/>
    <property type="match status" value="1"/>
</dbReference>
<dbReference type="AlphaFoldDB" id="A0A7M2YW28"/>
<dbReference type="InterPro" id="IPR000792">
    <property type="entry name" value="Tscrpt_reg_LuxR_C"/>
</dbReference>
<sequence>MTTPMMERGTRLTERQREVIALIAAGCSNDEVGARLGISPRTAKAHADTLRSKLGVSRRRQIPVAFRALTGEDPLSASLGALVRRPGP</sequence>